<gene>
    <name evidence="1" type="ORF">OBBRIDRAFT_246631</name>
</gene>
<evidence type="ECO:0000313" key="1">
    <source>
        <dbReference type="EMBL" id="OCH86288.1"/>
    </source>
</evidence>
<evidence type="ECO:0000313" key="2">
    <source>
        <dbReference type="Proteomes" id="UP000250043"/>
    </source>
</evidence>
<dbReference type="Proteomes" id="UP000250043">
    <property type="component" value="Unassembled WGS sequence"/>
</dbReference>
<accession>A0A8E2ALC4</accession>
<keyword evidence="2" id="KW-1185">Reference proteome</keyword>
<dbReference type="AlphaFoldDB" id="A0A8E2ALC4"/>
<sequence length="228" mass="26415">MEESIKSPFEDNRLILSHSKVTFFLHYARRRFRTDPNGTHTLGSAAVALLLCASADPTCYEQHYRASVWDLIDISCSRWPTCDQPPTSWDCLVNHISFLLLKHEQKELRRPDNNGLKQLLQNAPHVQKLWNMLIDKIDIECLCAWPVTVDAYIEGEFHLNKQHLRSAFVAWTSMCEHGYFNDNRVAAALSHSMYRIRRPFDHIGLALPHDSTLLILRLHNSRITSRVL</sequence>
<name>A0A8E2ALC4_9APHY</name>
<dbReference type="EMBL" id="KV722535">
    <property type="protein sequence ID" value="OCH86288.1"/>
    <property type="molecule type" value="Genomic_DNA"/>
</dbReference>
<proteinExistence type="predicted"/>
<protein>
    <submittedName>
        <fullName evidence="1">Uncharacterized protein</fullName>
    </submittedName>
</protein>
<reference evidence="1 2" key="1">
    <citation type="submission" date="2016-07" db="EMBL/GenBank/DDBJ databases">
        <title>Draft genome of the white-rot fungus Obba rivulosa 3A-2.</title>
        <authorList>
            <consortium name="DOE Joint Genome Institute"/>
            <person name="Miettinen O."/>
            <person name="Riley R."/>
            <person name="Acob R."/>
            <person name="Barry K."/>
            <person name="Cullen D."/>
            <person name="De Vries R."/>
            <person name="Hainaut M."/>
            <person name="Hatakka A."/>
            <person name="Henrissat B."/>
            <person name="Hilden K."/>
            <person name="Kuo R."/>
            <person name="Labutti K."/>
            <person name="Lipzen A."/>
            <person name="Makela M.R."/>
            <person name="Sandor L."/>
            <person name="Spatafora J.W."/>
            <person name="Grigoriev I.V."/>
            <person name="Hibbett D.S."/>
        </authorList>
    </citation>
    <scope>NUCLEOTIDE SEQUENCE [LARGE SCALE GENOMIC DNA]</scope>
    <source>
        <strain evidence="1 2">3A-2</strain>
    </source>
</reference>
<organism evidence="1 2">
    <name type="scientific">Obba rivulosa</name>
    <dbReference type="NCBI Taxonomy" id="1052685"/>
    <lineage>
        <taxon>Eukaryota</taxon>
        <taxon>Fungi</taxon>
        <taxon>Dikarya</taxon>
        <taxon>Basidiomycota</taxon>
        <taxon>Agaricomycotina</taxon>
        <taxon>Agaricomycetes</taxon>
        <taxon>Polyporales</taxon>
        <taxon>Gelatoporiaceae</taxon>
        <taxon>Obba</taxon>
    </lineage>
</organism>